<feature type="transmembrane region" description="Helical" evidence="1">
    <location>
        <begin position="90"/>
        <end position="115"/>
    </location>
</feature>
<keyword evidence="3" id="KW-1185">Reference proteome</keyword>
<name>A0A1A9W7M5_9MUSC</name>
<evidence type="ECO:0000313" key="3">
    <source>
        <dbReference type="Proteomes" id="UP000091820"/>
    </source>
</evidence>
<feature type="transmembrane region" description="Helical" evidence="1">
    <location>
        <begin position="149"/>
        <end position="173"/>
    </location>
</feature>
<sequence>MSFCVAWRQFLPVAGFFTLYLLLIMMMMLIISLFKVSTLSKACLSCLSNGSFKDSPPFSKGGLDFFDANGANGVVGLAAFMVGAGTEAGALAGVIGVAGVDGLGICGVGLANGVVGAEAGFWGVGVVTDVVGVVGLVLFVGFKVTVTVVVAGLVEAFVAAGSGIFGATTVGLLSRTLFGVTVLVFG</sequence>
<keyword evidence="1" id="KW-0812">Transmembrane</keyword>
<evidence type="ECO:0000256" key="1">
    <source>
        <dbReference type="SAM" id="Phobius"/>
    </source>
</evidence>
<dbReference type="Proteomes" id="UP000091820">
    <property type="component" value="Unassembled WGS sequence"/>
</dbReference>
<proteinExistence type="predicted"/>
<organism evidence="2 3">
    <name type="scientific">Glossina brevipalpis</name>
    <dbReference type="NCBI Taxonomy" id="37001"/>
    <lineage>
        <taxon>Eukaryota</taxon>
        <taxon>Metazoa</taxon>
        <taxon>Ecdysozoa</taxon>
        <taxon>Arthropoda</taxon>
        <taxon>Hexapoda</taxon>
        <taxon>Insecta</taxon>
        <taxon>Pterygota</taxon>
        <taxon>Neoptera</taxon>
        <taxon>Endopterygota</taxon>
        <taxon>Diptera</taxon>
        <taxon>Brachycera</taxon>
        <taxon>Muscomorpha</taxon>
        <taxon>Hippoboscoidea</taxon>
        <taxon>Glossinidae</taxon>
        <taxon>Glossina</taxon>
    </lineage>
</organism>
<keyword evidence="1" id="KW-0472">Membrane</keyword>
<evidence type="ECO:0000313" key="2">
    <source>
        <dbReference type="EnsemblMetazoa" id="GBRI009101-PA"/>
    </source>
</evidence>
<keyword evidence="1" id="KW-1133">Transmembrane helix</keyword>
<feature type="transmembrane region" description="Helical" evidence="1">
    <location>
        <begin position="12"/>
        <end position="34"/>
    </location>
</feature>
<reference evidence="3" key="1">
    <citation type="submission" date="2014-03" db="EMBL/GenBank/DDBJ databases">
        <authorList>
            <person name="Aksoy S."/>
            <person name="Warren W."/>
            <person name="Wilson R.K."/>
        </authorList>
    </citation>
    <scope>NUCLEOTIDE SEQUENCE [LARGE SCALE GENOMIC DNA]</scope>
    <source>
        <strain evidence="3">IAEA</strain>
    </source>
</reference>
<dbReference type="AlphaFoldDB" id="A0A1A9W7M5"/>
<dbReference type="EnsemblMetazoa" id="GBRI009101-RA">
    <property type="protein sequence ID" value="GBRI009101-PA"/>
    <property type="gene ID" value="GBRI009101"/>
</dbReference>
<accession>A0A1A9W7M5</accession>
<reference evidence="2" key="2">
    <citation type="submission" date="2020-05" db="UniProtKB">
        <authorList>
            <consortium name="EnsemblMetazoa"/>
        </authorList>
    </citation>
    <scope>IDENTIFICATION</scope>
    <source>
        <strain evidence="2">IAEA</strain>
    </source>
</reference>
<protein>
    <submittedName>
        <fullName evidence="2">Uncharacterized protein</fullName>
    </submittedName>
</protein>
<dbReference type="VEuPathDB" id="VectorBase:GBRI009101"/>
<feature type="transmembrane region" description="Helical" evidence="1">
    <location>
        <begin position="121"/>
        <end position="142"/>
    </location>
</feature>